<sequence length="101" mass="11110">MSTSHNTKNTAKPDDHSHLSNIDEEEKLMMQKAIEDLSPESLEEFHCNAADLELENLASDREAGGIELAASAKKHPDFKQHRSGSEGGEGTDLHMSDKHTV</sequence>
<dbReference type="EMBL" id="KN831986">
    <property type="protein sequence ID" value="KIO01709.1"/>
    <property type="molecule type" value="Genomic_DNA"/>
</dbReference>
<accession>A0A0C3P328</accession>
<feature type="compositionally biased region" description="Polar residues" evidence="1">
    <location>
        <begin position="1"/>
        <end position="10"/>
    </location>
</feature>
<dbReference type="AlphaFoldDB" id="A0A0C3P328"/>
<proteinExistence type="predicted"/>
<evidence type="ECO:0000313" key="3">
    <source>
        <dbReference type="Proteomes" id="UP000054217"/>
    </source>
</evidence>
<feature type="region of interest" description="Disordered" evidence="1">
    <location>
        <begin position="1"/>
        <end position="24"/>
    </location>
</feature>
<feature type="compositionally biased region" description="Basic and acidic residues" evidence="1">
    <location>
        <begin position="91"/>
        <end position="101"/>
    </location>
</feature>
<feature type="region of interest" description="Disordered" evidence="1">
    <location>
        <begin position="65"/>
        <end position="101"/>
    </location>
</feature>
<evidence type="ECO:0000256" key="1">
    <source>
        <dbReference type="SAM" id="MobiDB-lite"/>
    </source>
</evidence>
<keyword evidence="3" id="KW-1185">Reference proteome</keyword>
<reference evidence="2 3" key="1">
    <citation type="submission" date="2014-04" db="EMBL/GenBank/DDBJ databases">
        <authorList>
            <consortium name="DOE Joint Genome Institute"/>
            <person name="Kuo A."/>
            <person name="Kohler A."/>
            <person name="Costa M.D."/>
            <person name="Nagy L.G."/>
            <person name="Floudas D."/>
            <person name="Copeland A."/>
            <person name="Barry K.W."/>
            <person name="Cichocki N."/>
            <person name="Veneault-Fourrey C."/>
            <person name="LaButti K."/>
            <person name="Lindquist E.A."/>
            <person name="Lipzen A."/>
            <person name="Lundell T."/>
            <person name="Morin E."/>
            <person name="Murat C."/>
            <person name="Sun H."/>
            <person name="Tunlid A."/>
            <person name="Henrissat B."/>
            <person name="Grigoriev I.V."/>
            <person name="Hibbett D.S."/>
            <person name="Martin F."/>
            <person name="Nordberg H.P."/>
            <person name="Cantor M.N."/>
            <person name="Hua S.X."/>
        </authorList>
    </citation>
    <scope>NUCLEOTIDE SEQUENCE [LARGE SCALE GENOMIC DNA]</scope>
    <source>
        <strain evidence="2 3">Marx 270</strain>
    </source>
</reference>
<evidence type="ECO:0000313" key="2">
    <source>
        <dbReference type="EMBL" id="KIO01709.1"/>
    </source>
</evidence>
<dbReference type="InParanoid" id="A0A0C3P328"/>
<dbReference type="Proteomes" id="UP000054217">
    <property type="component" value="Unassembled WGS sequence"/>
</dbReference>
<name>A0A0C3P328_PISTI</name>
<organism evidence="2 3">
    <name type="scientific">Pisolithus tinctorius Marx 270</name>
    <dbReference type="NCBI Taxonomy" id="870435"/>
    <lineage>
        <taxon>Eukaryota</taxon>
        <taxon>Fungi</taxon>
        <taxon>Dikarya</taxon>
        <taxon>Basidiomycota</taxon>
        <taxon>Agaricomycotina</taxon>
        <taxon>Agaricomycetes</taxon>
        <taxon>Agaricomycetidae</taxon>
        <taxon>Boletales</taxon>
        <taxon>Sclerodermatineae</taxon>
        <taxon>Pisolithaceae</taxon>
        <taxon>Pisolithus</taxon>
    </lineage>
</organism>
<reference evidence="3" key="2">
    <citation type="submission" date="2015-01" db="EMBL/GenBank/DDBJ databases">
        <title>Evolutionary Origins and Diversification of the Mycorrhizal Mutualists.</title>
        <authorList>
            <consortium name="DOE Joint Genome Institute"/>
            <consortium name="Mycorrhizal Genomics Consortium"/>
            <person name="Kohler A."/>
            <person name="Kuo A."/>
            <person name="Nagy L.G."/>
            <person name="Floudas D."/>
            <person name="Copeland A."/>
            <person name="Barry K.W."/>
            <person name="Cichocki N."/>
            <person name="Veneault-Fourrey C."/>
            <person name="LaButti K."/>
            <person name="Lindquist E.A."/>
            <person name="Lipzen A."/>
            <person name="Lundell T."/>
            <person name="Morin E."/>
            <person name="Murat C."/>
            <person name="Riley R."/>
            <person name="Ohm R."/>
            <person name="Sun H."/>
            <person name="Tunlid A."/>
            <person name="Henrissat B."/>
            <person name="Grigoriev I.V."/>
            <person name="Hibbett D.S."/>
            <person name="Martin F."/>
        </authorList>
    </citation>
    <scope>NUCLEOTIDE SEQUENCE [LARGE SCALE GENOMIC DNA]</scope>
    <source>
        <strain evidence="3">Marx 270</strain>
    </source>
</reference>
<dbReference type="HOGENOM" id="CLU_2292843_0_0_1"/>
<feature type="compositionally biased region" description="Basic and acidic residues" evidence="1">
    <location>
        <begin position="74"/>
        <end position="84"/>
    </location>
</feature>
<protein>
    <submittedName>
        <fullName evidence="2">Uncharacterized protein</fullName>
    </submittedName>
</protein>
<gene>
    <name evidence="2" type="ORF">M404DRAFT_28438</name>
</gene>